<reference evidence="1" key="1">
    <citation type="submission" date="2020-08" db="EMBL/GenBank/DDBJ databases">
        <title>Multicomponent nature underlies the extraordinary mechanical properties of spider dragline silk.</title>
        <authorList>
            <person name="Kono N."/>
            <person name="Nakamura H."/>
            <person name="Mori M."/>
            <person name="Yoshida Y."/>
            <person name="Ohtoshi R."/>
            <person name="Malay A.D."/>
            <person name="Moran D.A.P."/>
            <person name="Tomita M."/>
            <person name="Numata K."/>
            <person name="Arakawa K."/>
        </authorList>
    </citation>
    <scope>NUCLEOTIDE SEQUENCE</scope>
</reference>
<gene>
    <name evidence="1" type="ORF">TNIN_451281</name>
</gene>
<organism evidence="1 2">
    <name type="scientific">Trichonephila inaurata madagascariensis</name>
    <dbReference type="NCBI Taxonomy" id="2747483"/>
    <lineage>
        <taxon>Eukaryota</taxon>
        <taxon>Metazoa</taxon>
        <taxon>Ecdysozoa</taxon>
        <taxon>Arthropoda</taxon>
        <taxon>Chelicerata</taxon>
        <taxon>Arachnida</taxon>
        <taxon>Araneae</taxon>
        <taxon>Araneomorphae</taxon>
        <taxon>Entelegynae</taxon>
        <taxon>Araneoidea</taxon>
        <taxon>Nephilidae</taxon>
        <taxon>Trichonephila</taxon>
        <taxon>Trichonephila inaurata</taxon>
    </lineage>
</organism>
<dbReference type="EMBL" id="BMAV01023786">
    <property type="protein sequence ID" value="GFY80073.1"/>
    <property type="molecule type" value="Genomic_DNA"/>
</dbReference>
<comment type="caution">
    <text evidence="1">The sequence shown here is derived from an EMBL/GenBank/DDBJ whole genome shotgun (WGS) entry which is preliminary data.</text>
</comment>
<proteinExistence type="predicted"/>
<protein>
    <submittedName>
        <fullName evidence="1">Uncharacterized protein</fullName>
    </submittedName>
</protein>
<accession>A0A8X7CSW6</accession>
<dbReference type="Proteomes" id="UP000886998">
    <property type="component" value="Unassembled WGS sequence"/>
</dbReference>
<dbReference type="AlphaFoldDB" id="A0A8X7CSW6"/>
<evidence type="ECO:0000313" key="1">
    <source>
        <dbReference type="EMBL" id="GFY80073.1"/>
    </source>
</evidence>
<keyword evidence="2" id="KW-1185">Reference proteome</keyword>
<evidence type="ECO:0000313" key="2">
    <source>
        <dbReference type="Proteomes" id="UP000886998"/>
    </source>
</evidence>
<name>A0A8X7CSW6_9ARAC</name>
<sequence length="96" mass="10375">MVVSLYSLYGCLFPHLSVTLHSHLSSPLAGPIMVDFASFQPHTNSHLNGLTVQFKGLSFHEGTKRSPKAAVTRRGCCGDHDFPQRSITSHIVKGGG</sequence>